<dbReference type="InterPro" id="IPR041373">
    <property type="entry name" value="RT_RNaseH"/>
</dbReference>
<dbReference type="InterPro" id="IPR000477">
    <property type="entry name" value="RT_dom"/>
</dbReference>
<dbReference type="GeneID" id="140005636"/>
<keyword evidence="5" id="KW-0378">Hydrolase</keyword>
<evidence type="ECO:0000256" key="6">
    <source>
        <dbReference type="ARBA" id="ARBA00022918"/>
    </source>
</evidence>
<keyword evidence="9" id="KW-1185">Reference proteome</keyword>
<keyword evidence="2" id="KW-0548">Nucleotidyltransferase</keyword>
<proteinExistence type="predicted"/>
<dbReference type="Pfam" id="PF00078">
    <property type="entry name" value="RVT_1"/>
    <property type="match status" value="1"/>
</dbReference>
<keyword evidence="1" id="KW-0808">Transferase</keyword>
<evidence type="ECO:0000313" key="9">
    <source>
        <dbReference type="Proteomes" id="UP001652660"/>
    </source>
</evidence>
<feature type="domain" description="Integrase catalytic" evidence="8">
    <location>
        <begin position="557"/>
        <end position="687"/>
    </location>
</feature>
<dbReference type="PANTHER" id="PTHR37984">
    <property type="entry name" value="PROTEIN CBG26694"/>
    <property type="match status" value="1"/>
</dbReference>
<evidence type="ECO:0000313" key="10">
    <source>
        <dbReference type="RefSeq" id="XP_071902756.1"/>
    </source>
</evidence>
<dbReference type="InterPro" id="IPR043128">
    <property type="entry name" value="Rev_trsase/Diguanyl_cyclase"/>
</dbReference>
<dbReference type="Gene3D" id="3.10.10.10">
    <property type="entry name" value="HIV Type 1 Reverse Transcriptase, subunit A, domain 1"/>
    <property type="match status" value="2"/>
</dbReference>
<sequence length="687" mass="78757">MAIAINRLESQVQGKLPSQSEVNRKNVSAMTLRSGKEIQGFEIMVPKDKDEERIENEPEKQDSNGTNPKVLPNPVVTVKANPPPFPSKLEKPKKQDKKKEILEVFCKVEINIPLLDTTKQVPKYAKFLRDLCINRRRLRGDEKVIVGENVSAVLQRNLPRSTETKEVFETVGRDELEVALTKHLELETTSEEKKLIRILREHKELIGWTITDIKGISPSICMHRIRLEENAKPVRQAQRRLNSLIIEVVKKEILKLLDMWIIFAISDSPWITIALEDQEKTTFTCPFGIFVYRRMPFGLCNAPATFQRCMRSILCLIDKKCHFMVEYGIVLGHVVSTKGIEVDRAKIDIISVLSYPASVREVRSFLGHAGFYRRFIKDFSKIGAPLFHLLQKDVAFEFDDKCERAFDKLKELLTSPPIIQPPDWSLPFEIMCDTSDHTVGAVLGQRVGKGAHIIYYASRALNGAQLNYSTTEKELLAVIFTLEKFRSYLLGVKVIIFSDHAALRYLMTKKEAKSRLIRWILLLQEFDLEIKDKRDSENLVADHLSRIPVGEENEPLKDAFPEEHLFSLNSQLPWYADLVNYLVTANFPAVDYVSKWVEVKSTRTNDSKVVADFIRSNIFVSFEMPRAIVSNRGAHFCNKTIAALFRKYGVLHRVSTSYHSQTNGQAEVSNREIKFILEKMVPPDRKD</sequence>
<dbReference type="Gene3D" id="3.30.70.270">
    <property type="match status" value="2"/>
</dbReference>
<dbReference type="Proteomes" id="UP001652660">
    <property type="component" value="Chromosome 4e"/>
</dbReference>
<organism evidence="9 10">
    <name type="scientific">Coffea arabica</name>
    <name type="common">Arabian coffee</name>
    <dbReference type="NCBI Taxonomy" id="13443"/>
    <lineage>
        <taxon>Eukaryota</taxon>
        <taxon>Viridiplantae</taxon>
        <taxon>Streptophyta</taxon>
        <taxon>Embryophyta</taxon>
        <taxon>Tracheophyta</taxon>
        <taxon>Spermatophyta</taxon>
        <taxon>Magnoliopsida</taxon>
        <taxon>eudicotyledons</taxon>
        <taxon>Gunneridae</taxon>
        <taxon>Pentapetalae</taxon>
        <taxon>asterids</taxon>
        <taxon>lamiids</taxon>
        <taxon>Gentianales</taxon>
        <taxon>Rubiaceae</taxon>
        <taxon>Ixoroideae</taxon>
        <taxon>Gardenieae complex</taxon>
        <taxon>Bertiereae - Coffeeae clade</taxon>
        <taxon>Coffeeae</taxon>
        <taxon>Coffea</taxon>
    </lineage>
</organism>
<dbReference type="SUPFAM" id="SSF53098">
    <property type="entry name" value="Ribonuclease H-like"/>
    <property type="match status" value="1"/>
</dbReference>
<dbReference type="InterPro" id="IPR012337">
    <property type="entry name" value="RNaseH-like_sf"/>
</dbReference>
<dbReference type="InterPro" id="IPR001584">
    <property type="entry name" value="Integrase_cat-core"/>
</dbReference>
<reference evidence="10" key="1">
    <citation type="submission" date="2025-08" db="UniProtKB">
        <authorList>
            <consortium name="RefSeq"/>
        </authorList>
    </citation>
    <scope>IDENTIFICATION</scope>
    <source>
        <tissue evidence="10">Leaves</tissue>
    </source>
</reference>
<dbReference type="PANTHER" id="PTHR37984:SF5">
    <property type="entry name" value="PROTEIN NYNRIN-LIKE"/>
    <property type="match status" value="1"/>
</dbReference>
<dbReference type="InterPro" id="IPR043502">
    <property type="entry name" value="DNA/RNA_pol_sf"/>
</dbReference>
<feature type="region of interest" description="Disordered" evidence="7">
    <location>
        <begin position="40"/>
        <end position="94"/>
    </location>
</feature>
<keyword evidence="4" id="KW-0255">Endonuclease</keyword>
<evidence type="ECO:0000256" key="4">
    <source>
        <dbReference type="ARBA" id="ARBA00022759"/>
    </source>
</evidence>
<dbReference type="InterPro" id="IPR036397">
    <property type="entry name" value="RNaseH_sf"/>
</dbReference>
<dbReference type="Gene3D" id="3.30.420.10">
    <property type="entry name" value="Ribonuclease H-like superfamily/Ribonuclease H"/>
    <property type="match status" value="1"/>
</dbReference>
<evidence type="ECO:0000256" key="7">
    <source>
        <dbReference type="SAM" id="MobiDB-lite"/>
    </source>
</evidence>
<dbReference type="RefSeq" id="XP_071902756.1">
    <property type="nucleotide sequence ID" value="XM_072046655.1"/>
</dbReference>
<feature type="compositionally biased region" description="Basic and acidic residues" evidence="7">
    <location>
        <begin position="45"/>
        <end position="62"/>
    </location>
</feature>
<dbReference type="InterPro" id="IPR050951">
    <property type="entry name" value="Retrovirus_Pol_polyprotein"/>
</dbReference>
<dbReference type="PROSITE" id="PS50994">
    <property type="entry name" value="INTEGRASE"/>
    <property type="match status" value="1"/>
</dbReference>
<evidence type="ECO:0000259" key="8">
    <source>
        <dbReference type="PROSITE" id="PS50994"/>
    </source>
</evidence>
<evidence type="ECO:0000256" key="1">
    <source>
        <dbReference type="ARBA" id="ARBA00022679"/>
    </source>
</evidence>
<protein>
    <recommendedName>
        <fullName evidence="8">Integrase catalytic domain-containing protein</fullName>
    </recommendedName>
</protein>
<name>A0ABM4U648_COFAR</name>
<keyword evidence="3" id="KW-0540">Nuclease</keyword>
<dbReference type="SUPFAM" id="SSF56672">
    <property type="entry name" value="DNA/RNA polymerases"/>
    <property type="match status" value="1"/>
</dbReference>
<keyword evidence="6" id="KW-0695">RNA-directed DNA polymerase</keyword>
<accession>A0ABM4U648</accession>
<gene>
    <name evidence="10" type="primary">LOC140005636</name>
</gene>
<evidence type="ECO:0000256" key="5">
    <source>
        <dbReference type="ARBA" id="ARBA00022801"/>
    </source>
</evidence>
<evidence type="ECO:0000256" key="2">
    <source>
        <dbReference type="ARBA" id="ARBA00022695"/>
    </source>
</evidence>
<dbReference type="Pfam" id="PF17917">
    <property type="entry name" value="RT_RNaseH"/>
    <property type="match status" value="1"/>
</dbReference>
<evidence type="ECO:0000256" key="3">
    <source>
        <dbReference type="ARBA" id="ARBA00022722"/>
    </source>
</evidence>
<dbReference type="CDD" id="cd09274">
    <property type="entry name" value="RNase_HI_RT_Ty3"/>
    <property type="match status" value="1"/>
</dbReference>